<accession>A0A1G2SE18</accession>
<keyword evidence="2" id="KW-0472">Membrane</keyword>
<sequence length="172" mass="19472">MTGKLEIKVAFFVIVVLISAGLLFSHLFRQKDVYIAEEKINTAQVFFDVASKEDRIFEMEVNINYQRYRNPSKHFILSVDEAGDHVFNTVLDAYREAASNIPFSEIVTEEGKKLLNEKAWEEIESLSEPSHEPAKVTSVNIKKMTPDPDPESVGRPTMFFLNEESGDAKAGI</sequence>
<organism evidence="3 4">
    <name type="scientific">Candidatus Yonathbacteria bacterium RIFCSPLOWO2_01_FULL_43_27</name>
    <dbReference type="NCBI Taxonomy" id="1802726"/>
    <lineage>
        <taxon>Bacteria</taxon>
        <taxon>Candidatus Yonathiibacteriota</taxon>
    </lineage>
</organism>
<name>A0A1G2SE18_9BACT</name>
<gene>
    <name evidence="3" type="ORF">A3B07_00395</name>
</gene>
<keyword evidence="2" id="KW-0812">Transmembrane</keyword>
<protein>
    <submittedName>
        <fullName evidence="3">Uncharacterized protein</fullName>
    </submittedName>
</protein>
<feature type="region of interest" description="Disordered" evidence="1">
    <location>
        <begin position="125"/>
        <end position="157"/>
    </location>
</feature>
<evidence type="ECO:0000313" key="3">
    <source>
        <dbReference type="EMBL" id="OHA83215.1"/>
    </source>
</evidence>
<feature type="transmembrane region" description="Helical" evidence="2">
    <location>
        <begin position="9"/>
        <end position="28"/>
    </location>
</feature>
<evidence type="ECO:0000256" key="2">
    <source>
        <dbReference type="SAM" id="Phobius"/>
    </source>
</evidence>
<dbReference type="EMBL" id="MHUV01000001">
    <property type="protein sequence ID" value="OHA83215.1"/>
    <property type="molecule type" value="Genomic_DNA"/>
</dbReference>
<reference evidence="3 4" key="1">
    <citation type="journal article" date="2016" name="Nat. Commun.">
        <title>Thousands of microbial genomes shed light on interconnected biogeochemical processes in an aquifer system.</title>
        <authorList>
            <person name="Anantharaman K."/>
            <person name="Brown C.T."/>
            <person name="Hug L.A."/>
            <person name="Sharon I."/>
            <person name="Castelle C.J."/>
            <person name="Probst A.J."/>
            <person name="Thomas B.C."/>
            <person name="Singh A."/>
            <person name="Wilkins M.J."/>
            <person name="Karaoz U."/>
            <person name="Brodie E.L."/>
            <person name="Williams K.H."/>
            <person name="Hubbard S.S."/>
            <person name="Banfield J.F."/>
        </authorList>
    </citation>
    <scope>NUCLEOTIDE SEQUENCE [LARGE SCALE GENOMIC DNA]</scope>
</reference>
<comment type="caution">
    <text evidence="3">The sequence shown here is derived from an EMBL/GenBank/DDBJ whole genome shotgun (WGS) entry which is preliminary data.</text>
</comment>
<dbReference type="Proteomes" id="UP000178817">
    <property type="component" value="Unassembled WGS sequence"/>
</dbReference>
<keyword evidence="2" id="KW-1133">Transmembrane helix</keyword>
<proteinExistence type="predicted"/>
<evidence type="ECO:0000256" key="1">
    <source>
        <dbReference type="SAM" id="MobiDB-lite"/>
    </source>
</evidence>
<evidence type="ECO:0000313" key="4">
    <source>
        <dbReference type="Proteomes" id="UP000178817"/>
    </source>
</evidence>
<dbReference type="AlphaFoldDB" id="A0A1G2SE18"/>